<dbReference type="STRING" id="595528.A0A0D2WTL9"/>
<name>A0A0D2WTL9_CAPO3</name>
<evidence type="ECO:0000256" key="6">
    <source>
        <dbReference type="ARBA" id="ARBA00022776"/>
    </source>
</evidence>
<dbReference type="GO" id="GO:0005819">
    <property type="term" value="C:spindle"/>
    <property type="evidence" value="ECO:0007669"/>
    <property type="project" value="UniProtKB-SubCell"/>
</dbReference>
<dbReference type="GO" id="GO:0070652">
    <property type="term" value="C:HAUS complex"/>
    <property type="evidence" value="ECO:0007669"/>
    <property type="project" value="InterPro"/>
</dbReference>
<dbReference type="OrthoDB" id="5372507at2759"/>
<comment type="similarity">
    <text evidence="2">Belongs to the HAUS1 family.</text>
</comment>
<accession>A0A0D2WTL9</accession>
<dbReference type="InterPro" id="IPR026243">
    <property type="entry name" value="HAUS1"/>
</dbReference>
<dbReference type="PANTHER" id="PTHR31570">
    <property type="entry name" value="HAUS AUGMIN-LIKE COMPLEX SUBUNIT 1"/>
    <property type="match status" value="1"/>
</dbReference>
<keyword evidence="6" id="KW-0498">Mitosis</keyword>
<proteinExistence type="inferred from homology"/>
<evidence type="ECO:0000256" key="5">
    <source>
        <dbReference type="ARBA" id="ARBA00022701"/>
    </source>
</evidence>
<evidence type="ECO:0000256" key="3">
    <source>
        <dbReference type="ARBA" id="ARBA00022490"/>
    </source>
</evidence>
<sequence length="290" mass="32423">MSQQQQQQQQEHGLRADASAKLEKARVWLASVFHPAPVPQFEVTEDTVAAIWKLAAAAQERDANAVALAADLALKSQEYQAEATRVQELLALHGLDKSRLSDQTHANVRSLARLASLLHVNDTSLASLYCALSDLSASTFDEWDGELQRQRRAQTMHEQVTSSLSRLSELRRTLAELDQAETANVEIVERRQQERTFYNNKAAEYQASIAKLQQQHPLASEPSIRHAAIMAESEAVKQIIDELTAIRTTLDTFQKLPPDFTMAKLKIEEARRELSRLEQAVTQGFSAINA</sequence>
<evidence type="ECO:0008006" key="13">
    <source>
        <dbReference type="Google" id="ProtNLM"/>
    </source>
</evidence>
<evidence type="ECO:0000256" key="2">
    <source>
        <dbReference type="ARBA" id="ARBA00005479"/>
    </source>
</evidence>
<dbReference type="GO" id="GO:0051225">
    <property type="term" value="P:spindle assembly"/>
    <property type="evidence" value="ECO:0007669"/>
    <property type="project" value="InterPro"/>
</dbReference>
<keyword evidence="8" id="KW-0206">Cytoskeleton</keyword>
<dbReference type="PRINTS" id="PR02087">
    <property type="entry name" value="HAUSAUGMINL1"/>
</dbReference>
<evidence type="ECO:0000313" key="12">
    <source>
        <dbReference type="Proteomes" id="UP000008743"/>
    </source>
</evidence>
<evidence type="ECO:0000256" key="4">
    <source>
        <dbReference type="ARBA" id="ARBA00022618"/>
    </source>
</evidence>
<keyword evidence="12" id="KW-1185">Reference proteome</keyword>
<organism evidence="11 12">
    <name type="scientific">Capsaspora owczarzaki (strain ATCC 30864)</name>
    <dbReference type="NCBI Taxonomy" id="595528"/>
    <lineage>
        <taxon>Eukaryota</taxon>
        <taxon>Filasterea</taxon>
        <taxon>Capsaspora</taxon>
    </lineage>
</organism>
<dbReference type="GO" id="GO:0051301">
    <property type="term" value="P:cell division"/>
    <property type="evidence" value="ECO:0007669"/>
    <property type="project" value="UniProtKB-KW"/>
</dbReference>
<evidence type="ECO:0000313" key="11">
    <source>
        <dbReference type="EMBL" id="KJE95870.1"/>
    </source>
</evidence>
<keyword evidence="5" id="KW-0493">Microtubule</keyword>
<dbReference type="AlphaFoldDB" id="A0A0D2WTL9"/>
<dbReference type="InParanoid" id="A0A0D2WTL9"/>
<dbReference type="Proteomes" id="UP000008743">
    <property type="component" value="Unassembled WGS sequence"/>
</dbReference>
<dbReference type="PANTHER" id="PTHR31570:SF1">
    <property type="entry name" value="HAUS AUGMIN-LIKE COMPLEX SUBUNIT 1"/>
    <property type="match status" value="1"/>
</dbReference>
<evidence type="ECO:0000256" key="1">
    <source>
        <dbReference type="ARBA" id="ARBA00004186"/>
    </source>
</evidence>
<gene>
    <name evidence="11" type="ORF">CAOG_006273</name>
</gene>
<keyword evidence="7 10" id="KW-0175">Coiled coil</keyword>
<feature type="coiled-coil region" evidence="10">
    <location>
        <begin position="170"/>
        <end position="215"/>
    </location>
</feature>
<dbReference type="Pfam" id="PF25762">
    <property type="entry name" value="HAUS1"/>
    <property type="match status" value="1"/>
</dbReference>
<reference evidence="12" key="1">
    <citation type="submission" date="2011-02" db="EMBL/GenBank/DDBJ databases">
        <title>The Genome Sequence of Capsaspora owczarzaki ATCC 30864.</title>
        <authorList>
            <person name="Russ C."/>
            <person name="Cuomo C."/>
            <person name="Burger G."/>
            <person name="Gray M.W."/>
            <person name="Holland P.W.H."/>
            <person name="King N."/>
            <person name="Lang F.B.F."/>
            <person name="Roger A.J."/>
            <person name="Ruiz-Trillo I."/>
            <person name="Young S.K."/>
            <person name="Zeng Q."/>
            <person name="Gargeya S."/>
            <person name="Alvarado L."/>
            <person name="Berlin A."/>
            <person name="Chapman S.B."/>
            <person name="Chen Z."/>
            <person name="Freedman E."/>
            <person name="Gellesch M."/>
            <person name="Goldberg J."/>
            <person name="Griggs A."/>
            <person name="Gujja S."/>
            <person name="Heilman E."/>
            <person name="Heiman D."/>
            <person name="Howarth C."/>
            <person name="Mehta T."/>
            <person name="Neiman D."/>
            <person name="Pearson M."/>
            <person name="Roberts A."/>
            <person name="Saif S."/>
            <person name="Shea T."/>
            <person name="Shenoy N."/>
            <person name="Sisk P."/>
            <person name="Stolte C."/>
            <person name="Sykes S."/>
            <person name="White J."/>
            <person name="Yandava C."/>
            <person name="Haas B."/>
            <person name="Nusbaum C."/>
            <person name="Birren B."/>
        </authorList>
    </citation>
    <scope>NUCLEOTIDE SEQUENCE</scope>
    <source>
        <strain evidence="12">ATCC 30864</strain>
    </source>
</reference>
<evidence type="ECO:0000256" key="7">
    <source>
        <dbReference type="ARBA" id="ARBA00023054"/>
    </source>
</evidence>
<dbReference type="GO" id="GO:0005829">
    <property type="term" value="C:cytosol"/>
    <property type="evidence" value="ECO:0007669"/>
    <property type="project" value="TreeGrafter"/>
</dbReference>
<dbReference type="eggNOG" id="ENOG502QSQA">
    <property type="taxonomic scope" value="Eukaryota"/>
</dbReference>
<evidence type="ECO:0000256" key="8">
    <source>
        <dbReference type="ARBA" id="ARBA00023212"/>
    </source>
</evidence>
<evidence type="ECO:0000256" key="9">
    <source>
        <dbReference type="ARBA" id="ARBA00023306"/>
    </source>
</evidence>
<dbReference type="GO" id="GO:0005874">
    <property type="term" value="C:microtubule"/>
    <property type="evidence" value="ECO:0007669"/>
    <property type="project" value="UniProtKB-KW"/>
</dbReference>
<dbReference type="PhylomeDB" id="A0A0D2WTL9"/>
<evidence type="ECO:0000256" key="10">
    <source>
        <dbReference type="SAM" id="Coils"/>
    </source>
</evidence>
<keyword evidence="9" id="KW-0131">Cell cycle</keyword>
<comment type="subcellular location">
    <subcellularLocation>
        <location evidence="1">Cytoplasm</location>
        <location evidence="1">Cytoskeleton</location>
        <location evidence="1">Spindle</location>
    </subcellularLocation>
</comment>
<dbReference type="RefSeq" id="XP_004345022.1">
    <property type="nucleotide sequence ID" value="XM_004344972.2"/>
</dbReference>
<keyword evidence="4" id="KW-0132">Cell division</keyword>
<dbReference type="EMBL" id="KE346370">
    <property type="protein sequence ID" value="KJE95870.1"/>
    <property type="molecule type" value="Genomic_DNA"/>
</dbReference>
<protein>
    <recommendedName>
        <fullName evidence="13">HAUS augmin-like complex subunit 1</fullName>
    </recommendedName>
</protein>
<keyword evidence="3" id="KW-0963">Cytoplasm</keyword>
<dbReference type="OMA" id="CEAQMES"/>